<protein>
    <submittedName>
        <fullName evidence="1">Uncharacterized protein</fullName>
    </submittedName>
</protein>
<dbReference type="AlphaFoldDB" id="A0AB94IHA1"/>
<dbReference type="Proteomes" id="UP000018877">
    <property type="component" value="Unassembled WGS sequence"/>
</dbReference>
<evidence type="ECO:0000313" key="1">
    <source>
        <dbReference type="EMBL" id="ETI66494.1"/>
    </source>
</evidence>
<name>A0AB94IHA1_9BACI</name>
<keyword evidence="2" id="KW-1185">Reference proteome</keyword>
<comment type="caution">
    <text evidence="1">The sequence shown here is derived from an EMBL/GenBank/DDBJ whole genome shotgun (WGS) entry which is preliminary data.</text>
</comment>
<organism evidence="1 2">
    <name type="scientific">Neobacillus vireti LMG 21834</name>
    <dbReference type="NCBI Taxonomy" id="1131730"/>
    <lineage>
        <taxon>Bacteria</taxon>
        <taxon>Bacillati</taxon>
        <taxon>Bacillota</taxon>
        <taxon>Bacilli</taxon>
        <taxon>Bacillales</taxon>
        <taxon>Bacillaceae</taxon>
        <taxon>Neobacillus</taxon>
    </lineage>
</organism>
<sequence length="106" mass="12101">MNITTIIELENQEVEHIAGAKLVFAQEQIDGNIIETCVECFQLEDSTETVTTEDAMQRVFDRLQQRGIIPPNVEDFSFEMPSCERPKRKPDSVPELPQKVVLSFMS</sequence>
<gene>
    <name evidence="1" type="ORF">BAVI_22323</name>
</gene>
<reference evidence="1 2" key="1">
    <citation type="journal article" date="2014" name="Environ. Microbiol.">
        <title>The nitrate-ammonifying and nosZ-carrying bacterium Bacillus vireti is a potent source and sink for nitric and nitrous oxide under high nitrate conditions.</title>
        <authorList>
            <person name="Mania D."/>
            <person name="Heylen K."/>
            <person name="van Spanning R.J."/>
            <person name="Frostegard A."/>
        </authorList>
    </citation>
    <scope>NUCLEOTIDE SEQUENCE [LARGE SCALE GENOMIC DNA]</scope>
    <source>
        <strain evidence="1 2">LMG 21834</strain>
    </source>
</reference>
<accession>A0AB94IHA1</accession>
<dbReference type="EMBL" id="ALAN01000135">
    <property type="protein sequence ID" value="ETI66494.1"/>
    <property type="molecule type" value="Genomic_DNA"/>
</dbReference>
<proteinExistence type="predicted"/>
<dbReference type="RefSeq" id="WP_024030629.1">
    <property type="nucleotide sequence ID" value="NZ_ALAN01000135.1"/>
</dbReference>
<evidence type="ECO:0000313" key="2">
    <source>
        <dbReference type="Proteomes" id="UP000018877"/>
    </source>
</evidence>